<dbReference type="Pfam" id="PF00389">
    <property type="entry name" value="2-Hacid_dh"/>
    <property type="match status" value="1"/>
</dbReference>
<dbReference type="InterPro" id="IPR006140">
    <property type="entry name" value="D-isomer_DH_NAD-bd"/>
</dbReference>
<dbReference type="AlphaFoldDB" id="A0A402D4J6"/>
<dbReference type="InterPro" id="IPR029753">
    <property type="entry name" value="D-isomer_DH_CS"/>
</dbReference>
<feature type="domain" description="D-isomer specific 2-hydroxyacid dehydrogenase NAD-binding" evidence="5">
    <location>
        <begin position="104"/>
        <end position="280"/>
    </location>
</feature>
<dbReference type="SUPFAM" id="SSF52283">
    <property type="entry name" value="Formate/glycerate dehydrogenase catalytic domain-like"/>
    <property type="match status" value="1"/>
</dbReference>
<keyword evidence="7" id="KW-1185">Reference proteome</keyword>
<protein>
    <submittedName>
        <fullName evidence="6">Uncharacterized protein</fullName>
    </submittedName>
</protein>
<dbReference type="PANTHER" id="PTHR42938">
    <property type="entry name" value="FORMATE DEHYDROGENASE 1"/>
    <property type="match status" value="1"/>
</dbReference>
<dbReference type="InterPro" id="IPR006139">
    <property type="entry name" value="D-isomer_2_OHA_DH_cat_dom"/>
</dbReference>
<organism evidence="6 7">
    <name type="scientific">Capsulimonas corticalis</name>
    <dbReference type="NCBI Taxonomy" id="2219043"/>
    <lineage>
        <taxon>Bacteria</taxon>
        <taxon>Bacillati</taxon>
        <taxon>Armatimonadota</taxon>
        <taxon>Armatimonadia</taxon>
        <taxon>Capsulimonadales</taxon>
        <taxon>Capsulimonadaceae</taxon>
        <taxon>Capsulimonas</taxon>
    </lineage>
</organism>
<evidence type="ECO:0000259" key="4">
    <source>
        <dbReference type="Pfam" id="PF00389"/>
    </source>
</evidence>
<dbReference type="Pfam" id="PF02826">
    <property type="entry name" value="2-Hacid_dh_C"/>
    <property type="match status" value="1"/>
</dbReference>
<dbReference type="OrthoDB" id="9793626at2"/>
<reference evidence="6 7" key="1">
    <citation type="journal article" date="2019" name="Int. J. Syst. Evol. Microbiol.">
        <title>Capsulimonas corticalis gen. nov., sp. nov., an aerobic capsulated bacterium, of a novel bacterial order, Capsulimonadales ord. nov., of the class Armatimonadia of the phylum Armatimonadetes.</title>
        <authorList>
            <person name="Li J."/>
            <person name="Kudo C."/>
            <person name="Tonouchi A."/>
        </authorList>
    </citation>
    <scope>NUCLEOTIDE SEQUENCE [LARGE SCALE GENOMIC DNA]</scope>
    <source>
        <strain evidence="6 7">AX-7</strain>
    </source>
</reference>
<evidence type="ECO:0000256" key="2">
    <source>
        <dbReference type="ARBA" id="ARBA00023002"/>
    </source>
</evidence>
<dbReference type="Proteomes" id="UP000287394">
    <property type="component" value="Chromosome"/>
</dbReference>
<dbReference type="GO" id="GO:0004617">
    <property type="term" value="F:phosphoglycerate dehydrogenase activity"/>
    <property type="evidence" value="ECO:0007669"/>
    <property type="project" value="TreeGrafter"/>
</dbReference>
<dbReference type="KEGG" id="ccot:CCAX7_13600"/>
<accession>A0A402D4J6</accession>
<sequence length="327" mass="35278">MNILFCSDGFSAGRRALEEELSEHTILRCHPSELRDSLRDVDVIVPCVSKIGRDVIEAGTFGMVHQFGRGLDGVDIPAATDNGVWVANVSTEFGNADSVAEHAVMFMLALSRRLPEMHAALAERRISEPAGRSLFGKTVCIIGLGAIGVEVASRLKTFRMRILAVRRQPELGAPEDAGVESVHGMEDLPAILEQSDYVVLCAPYRPELRCLINRETLAHFKPGAFLINVGRGGLVDDEALAEALKSGHVAGAGLDVFWEEPVDPNHPLLQYNVIATPHVAGITDTACWALATALSENVRRFERGEAPQSAANAPISPRGPVRPLALL</sequence>
<evidence type="ECO:0000256" key="3">
    <source>
        <dbReference type="RuleBase" id="RU003719"/>
    </source>
</evidence>
<dbReference type="EMBL" id="AP025739">
    <property type="protein sequence ID" value="BDI29309.1"/>
    <property type="molecule type" value="Genomic_DNA"/>
</dbReference>
<keyword evidence="2 3" id="KW-0560">Oxidoreductase</keyword>
<evidence type="ECO:0000313" key="7">
    <source>
        <dbReference type="Proteomes" id="UP000287394"/>
    </source>
</evidence>
<dbReference type="PROSITE" id="PS00671">
    <property type="entry name" value="D_2_HYDROXYACID_DH_3"/>
    <property type="match status" value="1"/>
</dbReference>
<proteinExistence type="inferred from homology"/>
<evidence type="ECO:0000313" key="6">
    <source>
        <dbReference type="EMBL" id="BDI29309.1"/>
    </source>
</evidence>
<dbReference type="Gene3D" id="3.40.50.720">
    <property type="entry name" value="NAD(P)-binding Rossmann-like Domain"/>
    <property type="match status" value="2"/>
</dbReference>
<dbReference type="SUPFAM" id="SSF51735">
    <property type="entry name" value="NAD(P)-binding Rossmann-fold domains"/>
    <property type="match status" value="1"/>
</dbReference>
<dbReference type="PANTHER" id="PTHR42938:SF25">
    <property type="entry name" value="D-ISOMER SPECIFIC 2-HYDROXYACID DEHYDROGENASE FAMILY PROTEIN"/>
    <property type="match status" value="1"/>
</dbReference>
<dbReference type="CDD" id="cd12175">
    <property type="entry name" value="2-Hacid_dh_11"/>
    <property type="match status" value="1"/>
</dbReference>
<name>A0A402D4J6_9BACT</name>
<dbReference type="RefSeq" id="WP_119324418.1">
    <property type="nucleotide sequence ID" value="NZ_AP025739.1"/>
</dbReference>
<comment type="similarity">
    <text evidence="1 3">Belongs to the D-isomer specific 2-hydroxyacid dehydrogenase family.</text>
</comment>
<gene>
    <name evidence="6" type="ORF">CCAX7_13600</name>
</gene>
<feature type="domain" description="D-isomer specific 2-hydroxyacid dehydrogenase catalytic" evidence="4">
    <location>
        <begin position="18"/>
        <end position="312"/>
    </location>
</feature>
<dbReference type="GO" id="GO:0051287">
    <property type="term" value="F:NAD binding"/>
    <property type="evidence" value="ECO:0007669"/>
    <property type="project" value="InterPro"/>
</dbReference>
<evidence type="ECO:0000256" key="1">
    <source>
        <dbReference type="ARBA" id="ARBA00005854"/>
    </source>
</evidence>
<evidence type="ECO:0000259" key="5">
    <source>
        <dbReference type="Pfam" id="PF02826"/>
    </source>
</evidence>
<dbReference type="InterPro" id="IPR036291">
    <property type="entry name" value="NAD(P)-bd_dom_sf"/>
</dbReference>